<dbReference type="Proteomes" id="UP000641025">
    <property type="component" value="Unassembled WGS sequence"/>
</dbReference>
<dbReference type="EMBL" id="JAEMHK010000001">
    <property type="protein sequence ID" value="MBJ6798846.1"/>
    <property type="molecule type" value="Genomic_DNA"/>
</dbReference>
<sequence>MKKTLLVLLLLLVAPAAYGFECNVCHSKNPAMVKMHKALKGRNCFDCHKMGEKLMGKGIPKDKAAQIKRRETEEICFECHKKN</sequence>
<proteinExistence type="predicted"/>
<feature type="signal peptide" evidence="8">
    <location>
        <begin position="1"/>
        <end position="19"/>
    </location>
</feature>
<keyword evidence="5" id="KW-0479">Metal-binding</keyword>
<name>A0ABS0YLR7_9BACT</name>
<dbReference type="Pfam" id="PF14537">
    <property type="entry name" value="Cytochrom_c3_2"/>
    <property type="match status" value="1"/>
</dbReference>
<comment type="subcellular location">
    <subcellularLocation>
        <location evidence="2">Cell envelope</location>
    </subcellularLocation>
</comment>
<keyword evidence="8" id="KW-0732">Signal</keyword>
<evidence type="ECO:0000256" key="3">
    <source>
        <dbReference type="ARBA" id="ARBA00022448"/>
    </source>
</evidence>
<accession>A0ABS0YLR7</accession>
<comment type="cofactor">
    <cofactor evidence="1">
        <name>heme c</name>
        <dbReference type="ChEBI" id="CHEBI:61717"/>
    </cofactor>
</comment>
<evidence type="ECO:0000256" key="1">
    <source>
        <dbReference type="ARBA" id="ARBA00001926"/>
    </source>
</evidence>
<dbReference type="InterPro" id="IPR036280">
    <property type="entry name" value="Multihaem_cyt_sf"/>
</dbReference>
<evidence type="ECO:0000256" key="2">
    <source>
        <dbReference type="ARBA" id="ARBA00004196"/>
    </source>
</evidence>
<evidence type="ECO:0000256" key="6">
    <source>
        <dbReference type="ARBA" id="ARBA00022982"/>
    </source>
</evidence>
<feature type="domain" description="Tetrahaem cytochrome" evidence="9">
    <location>
        <begin position="18"/>
        <end position="82"/>
    </location>
</feature>
<evidence type="ECO:0000313" key="11">
    <source>
        <dbReference type="Proteomes" id="UP000641025"/>
    </source>
</evidence>
<organism evidence="10 11">
    <name type="scientific">Geomonas propionica</name>
    <dbReference type="NCBI Taxonomy" id="2798582"/>
    <lineage>
        <taxon>Bacteria</taxon>
        <taxon>Pseudomonadati</taxon>
        <taxon>Thermodesulfobacteriota</taxon>
        <taxon>Desulfuromonadia</taxon>
        <taxon>Geobacterales</taxon>
        <taxon>Geobacteraceae</taxon>
        <taxon>Geomonas</taxon>
    </lineage>
</organism>
<keyword evidence="6" id="KW-0249">Electron transport</keyword>
<gene>
    <name evidence="10" type="ORF">JFN90_01705</name>
</gene>
<dbReference type="Gene3D" id="1.10.1130.10">
    <property type="entry name" value="Flavocytochrome C3, Chain A"/>
    <property type="match status" value="1"/>
</dbReference>
<evidence type="ECO:0000313" key="10">
    <source>
        <dbReference type="EMBL" id="MBJ6798846.1"/>
    </source>
</evidence>
<dbReference type="RefSeq" id="WP_199393372.1">
    <property type="nucleotide sequence ID" value="NZ_JAEMHK010000001.1"/>
</dbReference>
<evidence type="ECO:0000259" key="9">
    <source>
        <dbReference type="Pfam" id="PF14537"/>
    </source>
</evidence>
<keyword evidence="7" id="KW-0408">Iron</keyword>
<feature type="chain" id="PRO_5047171288" evidence="8">
    <location>
        <begin position="20"/>
        <end position="83"/>
    </location>
</feature>
<keyword evidence="11" id="KW-1185">Reference proteome</keyword>
<comment type="caution">
    <text evidence="10">The sequence shown here is derived from an EMBL/GenBank/DDBJ whole genome shotgun (WGS) entry which is preliminary data.</text>
</comment>
<evidence type="ECO:0000256" key="8">
    <source>
        <dbReference type="SAM" id="SignalP"/>
    </source>
</evidence>
<evidence type="ECO:0000256" key="4">
    <source>
        <dbReference type="ARBA" id="ARBA00022617"/>
    </source>
</evidence>
<reference evidence="10 11" key="1">
    <citation type="submission" date="2020-12" db="EMBL/GenBank/DDBJ databases">
        <title>Geomonas sp. Red259, isolated from paddy soil.</title>
        <authorList>
            <person name="Xu Z."/>
            <person name="Zhang Z."/>
            <person name="Masuda Y."/>
            <person name="Itoh H."/>
            <person name="Senoo K."/>
        </authorList>
    </citation>
    <scope>NUCLEOTIDE SEQUENCE [LARGE SCALE GENOMIC DNA]</scope>
    <source>
        <strain evidence="10 11">Red259</strain>
    </source>
</reference>
<dbReference type="InterPro" id="IPR012286">
    <property type="entry name" value="Tetrahaem_cytochrome"/>
</dbReference>
<protein>
    <submittedName>
        <fullName evidence="10">Cytochrome c3 family protein</fullName>
    </submittedName>
</protein>
<dbReference type="SUPFAM" id="SSF48695">
    <property type="entry name" value="Multiheme cytochromes"/>
    <property type="match status" value="1"/>
</dbReference>
<keyword evidence="4" id="KW-0349">Heme</keyword>
<evidence type="ECO:0000256" key="7">
    <source>
        <dbReference type="ARBA" id="ARBA00023004"/>
    </source>
</evidence>
<keyword evidence="3" id="KW-0813">Transport</keyword>
<evidence type="ECO:0000256" key="5">
    <source>
        <dbReference type="ARBA" id="ARBA00022723"/>
    </source>
</evidence>